<evidence type="ECO:0000313" key="17">
    <source>
        <dbReference type="Proteomes" id="UP000004200"/>
    </source>
</evidence>
<keyword evidence="10 11" id="KW-0998">Cell outer membrane</keyword>
<gene>
    <name evidence="16" type="ORF">ThidrDRAFT_0652</name>
</gene>
<dbReference type="InterPro" id="IPR000531">
    <property type="entry name" value="Beta-barrel_TonB"/>
</dbReference>
<dbReference type="PATRIC" id="fig|765913.3.peg.664"/>
<proteinExistence type="inferred from homology"/>
<keyword evidence="6 13" id="KW-0732">Signal</keyword>
<dbReference type="SUPFAM" id="SSF56935">
    <property type="entry name" value="Porins"/>
    <property type="match status" value="1"/>
</dbReference>
<evidence type="ECO:0000256" key="6">
    <source>
        <dbReference type="ARBA" id="ARBA00022729"/>
    </source>
</evidence>
<feature type="chain" id="PRO_5003429089" evidence="13">
    <location>
        <begin position="35"/>
        <end position="663"/>
    </location>
</feature>
<keyword evidence="3 11" id="KW-0813">Transport</keyword>
<evidence type="ECO:0000256" key="4">
    <source>
        <dbReference type="ARBA" id="ARBA00022452"/>
    </source>
</evidence>
<dbReference type="InterPro" id="IPR039426">
    <property type="entry name" value="TonB-dep_rcpt-like"/>
</dbReference>
<accession>G2DX91</accession>
<dbReference type="eggNOG" id="COG4771">
    <property type="taxonomic scope" value="Bacteria"/>
</dbReference>
<dbReference type="EMBL" id="AFWT01000003">
    <property type="protein sequence ID" value="EGV33445.1"/>
    <property type="molecule type" value="Genomic_DNA"/>
</dbReference>
<keyword evidence="4 11" id="KW-1134">Transmembrane beta strand</keyword>
<evidence type="ECO:0000313" key="16">
    <source>
        <dbReference type="EMBL" id="EGV33445.1"/>
    </source>
</evidence>
<comment type="caution">
    <text evidence="16">The sequence shown here is derived from an EMBL/GenBank/DDBJ whole genome shotgun (WGS) entry which is preliminary data.</text>
</comment>
<protein>
    <submittedName>
        <fullName evidence="16">TonB-dependent receptor</fullName>
    </submittedName>
</protein>
<keyword evidence="5 11" id="KW-0812">Transmembrane</keyword>
<reference evidence="16 17" key="1">
    <citation type="submission" date="2011-06" db="EMBL/GenBank/DDBJ databases">
        <title>The draft genome of Thiorhodococcus drewsii AZ1.</title>
        <authorList>
            <consortium name="US DOE Joint Genome Institute (JGI-PGF)"/>
            <person name="Lucas S."/>
            <person name="Han J."/>
            <person name="Lapidus A."/>
            <person name="Cheng J.-F."/>
            <person name="Goodwin L."/>
            <person name="Pitluck S."/>
            <person name="Peters L."/>
            <person name="Land M.L."/>
            <person name="Hauser L."/>
            <person name="Vogl K."/>
            <person name="Liu Z."/>
            <person name="Imhoff J."/>
            <person name="Thiel V."/>
            <person name="Frigaard N.-U."/>
            <person name="Bryant D.A."/>
            <person name="Woyke T.J."/>
        </authorList>
    </citation>
    <scope>NUCLEOTIDE SEQUENCE [LARGE SCALE GENOMIC DNA]</scope>
    <source>
        <strain evidence="16 17">AZ1</strain>
    </source>
</reference>
<feature type="domain" description="TonB-dependent receptor-like beta-barrel" evidence="14">
    <location>
        <begin position="217"/>
        <end position="626"/>
    </location>
</feature>
<keyword evidence="17" id="KW-1185">Reference proteome</keyword>
<dbReference type="RefSeq" id="WP_007039368.1">
    <property type="nucleotide sequence ID" value="NZ_AFWT01000003.1"/>
</dbReference>
<dbReference type="OrthoDB" id="9815954at2"/>
<dbReference type="Proteomes" id="UP000004200">
    <property type="component" value="Unassembled WGS sequence"/>
</dbReference>
<sequence>MTLDLSRTRSETARLRLLRSFVCLFCLGALPAQGDDLLVSDRLQRLKGMKIQELLDVSVTSVSRRPQKYADAAAALFVISSEDIRRSGATRIPELLRMVPGIEVAQIDANKWAISSRGFNGRYASKLLVQLDGRTLYTPLYSGVYWDAQDTLLDDIERIEVIRGPGATLWGANAVNGIINIITRSAHDTEGGLLELAVGNEERTSGAIRYGLPVGDGGALRVYAKGFERDGSVTRSGEEGGDDWRGGQLGFRADLDLSTEDTLTLQGDYYDGDAGANLARRSGLISAEADISGGNLLGRWSRQQGMDSALALQIYYDQTRRTNWTLTEIRDTLDIDLKQDINLAGRHLLVWGLGYRTTRDDLSTGPGSALRLDPSRRQDTILSGFIQDDLSLANGRLHLIVGTKLERNDYTHWELQPNIRLLWNMATDTNLWAAVSRAVRTSSRFESDSIIMAGPIVISGNPELTSERLTAYEVGLRARPRENLSIDLTAFVNQYDHLQTYKMVGRGLVLTYDNGGDGIGYGVELASNWDLTHAWRLKLAYSWLQMELNSDESASIASIDIYDSAPHHQLSLRSWVDIGSNWEFDTNLYFVDGVENFASDAYVRLDVRLGWRLAPDMELSLIGRNLSDDHHGELSNFRGGSVADGLVYTQVERSLLLQAKWFF</sequence>
<comment type="similarity">
    <text evidence="2">Belongs to the TonB-dependent receptor family. Hemoglobin/haptoglobin binding protein subfamily.</text>
</comment>
<dbReference type="Pfam" id="PF07715">
    <property type="entry name" value="Plug"/>
    <property type="match status" value="1"/>
</dbReference>
<dbReference type="PROSITE" id="PS52016">
    <property type="entry name" value="TONB_DEPENDENT_REC_3"/>
    <property type="match status" value="1"/>
</dbReference>
<evidence type="ECO:0000256" key="12">
    <source>
        <dbReference type="RuleBase" id="RU003357"/>
    </source>
</evidence>
<dbReference type="PANTHER" id="PTHR30069:SF29">
    <property type="entry name" value="HEMOGLOBIN AND HEMOGLOBIN-HAPTOGLOBIN-BINDING PROTEIN 1-RELATED"/>
    <property type="match status" value="1"/>
</dbReference>
<feature type="domain" description="TonB-dependent receptor plug" evidence="15">
    <location>
        <begin position="71"/>
        <end position="178"/>
    </location>
</feature>
<dbReference type="Gene3D" id="2.170.130.10">
    <property type="entry name" value="TonB-dependent receptor, plug domain"/>
    <property type="match status" value="1"/>
</dbReference>
<evidence type="ECO:0000256" key="2">
    <source>
        <dbReference type="ARBA" id="ARBA00008143"/>
    </source>
</evidence>
<keyword evidence="9 16" id="KW-0675">Receptor</keyword>
<dbReference type="AlphaFoldDB" id="G2DX91"/>
<evidence type="ECO:0000259" key="14">
    <source>
        <dbReference type="Pfam" id="PF00593"/>
    </source>
</evidence>
<evidence type="ECO:0000256" key="13">
    <source>
        <dbReference type="SAM" id="SignalP"/>
    </source>
</evidence>
<evidence type="ECO:0000256" key="1">
    <source>
        <dbReference type="ARBA" id="ARBA00004571"/>
    </source>
</evidence>
<dbReference type="Gene3D" id="2.40.170.20">
    <property type="entry name" value="TonB-dependent receptor, beta-barrel domain"/>
    <property type="match status" value="1"/>
</dbReference>
<organism evidence="16 17">
    <name type="scientific">Thiorhodococcus drewsii AZ1</name>
    <dbReference type="NCBI Taxonomy" id="765913"/>
    <lineage>
        <taxon>Bacteria</taxon>
        <taxon>Pseudomonadati</taxon>
        <taxon>Pseudomonadota</taxon>
        <taxon>Gammaproteobacteria</taxon>
        <taxon>Chromatiales</taxon>
        <taxon>Chromatiaceae</taxon>
        <taxon>Thiorhodococcus</taxon>
    </lineage>
</organism>
<dbReference type="PANTHER" id="PTHR30069">
    <property type="entry name" value="TONB-DEPENDENT OUTER MEMBRANE RECEPTOR"/>
    <property type="match status" value="1"/>
</dbReference>
<evidence type="ECO:0000259" key="15">
    <source>
        <dbReference type="Pfam" id="PF07715"/>
    </source>
</evidence>
<evidence type="ECO:0000256" key="11">
    <source>
        <dbReference type="PROSITE-ProRule" id="PRU01360"/>
    </source>
</evidence>
<keyword evidence="8 11" id="KW-0472">Membrane</keyword>
<dbReference type="Pfam" id="PF00593">
    <property type="entry name" value="TonB_dep_Rec_b-barrel"/>
    <property type="match status" value="1"/>
</dbReference>
<comment type="subcellular location">
    <subcellularLocation>
        <location evidence="1 11">Cell outer membrane</location>
        <topology evidence="1 11">Multi-pass membrane protein</topology>
    </subcellularLocation>
</comment>
<dbReference type="InterPro" id="IPR036942">
    <property type="entry name" value="Beta-barrel_TonB_sf"/>
</dbReference>
<dbReference type="GO" id="GO:0009279">
    <property type="term" value="C:cell outer membrane"/>
    <property type="evidence" value="ECO:0007669"/>
    <property type="project" value="UniProtKB-SubCell"/>
</dbReference>
<evidence type="ECO:0000256" key="8">
    <source>
        <dbReference type="ARBA" id="ARBA00023136"/>
    </source>
</evidence>
<dbReference type="InterPro" id="IPR037066">
    <property type="entry name" value="Plug_dom_sf"/>
</dbReference>
<evidence type="ECO:0000256" key="7">
    <source>
        <dbReference type="ARBA" id="ARBA00023077"/>
    </source>
</evidence>
<dbReference type="STRING" id="765913.ThidrDRAFT_0652"/>
<evidence type="ECO:0000256" key="9">
    <source>
        <dbReference type="ARBA" id="ARBA00023170"/>
    </source>
</evidence>
<dbReference type="InterPro" id="IPR012910">
    <property type="entry name" value="Plug_dom"/>
</dbReference>
<name>G2DX91_9GAMM</name>
<dbReference type="GO" id="GO:0015344">
    <property type="term" value="F:siderophore uptake transmembrane transporter activity"/>
    <property type="evidence" value="ECO:0007669"/>
    <property type="project" value="TreeGrafter"/>
</dbReference>
<keyword evidence="7 12" id="KW-0798">TonB box</keyword>
<evidence type="ECO:0000256" key="3">
    <source>
        <dbReference type="ARBA" id="ARBA00022448"/>
    </source>
</evidence>
<evidence type="ECO:0000256" key="10">
    <source>
        <dbReference type="ARBA" id="ARBA00023237"/>
    </source>
</evidence>
<evidence type="ECO:0000256" key="5">
    <source>
        <dbReference type="ARBA" id="ARBA00022692"/>
    </source>
</evidence>
<dbReference type="GO" id="GO:0044718">
    <property type="term" value="P:siderophore transmembrane transport"/>
    <property type="evidence" value="ECO:0007669"/>
    <property type="project" value="TreeGrafter"/>
</dbReference>
<feature type="signal peptide" evidence="13">
    <location>
        <begin position="1"/>
        <end position="34"/>
    </location>
</feature>